<organism evidence="2">
    <name type="scientific">Naegleria gruberi</name>
    <name type="common">Amoeba</name>
    <dbReference type="NCBI Taxonomy" id="5762"/>
    <lineage>
        <taxon>Eukaryota</taxon>
        <taxon>Discoba</taxon>
        <taxon>Heterolobosea</taxon>
        <taxon>Tetramitia</taxon>
        <taxon>Eutetramitia</taxon>
        <taxon>Vahlkampfiidae</taxon>
        <taxon>Naegleria</taxon>
    </lineage>
</organism>
<dbReference type="InParanoid" id="D2W0Z0"/>
<name>D2W0Z0_NAEGR</name>
<dbReference type="VEuPathDB" id="AmoebaDB:NAEGRDRAFT_75029"/>
<sequence>MKRKLKKQIIHNQLEQDYNMIDFYFNLASYGLPMVGRDELKSFLTLLVENGGEIPNNEDKQVLEMAALFYSIKAICECFTGTMEDAEKAATKSKNYLSHVFDRHWSVLVVACYYYLCWFDFMVGKVESSQFYRQILKFAKEKFEKSTRQLSNFERNAYECICHVDEFMFNEEGEVRVMNFELFIQSIPRMYIFDKSSLPNGWNYYMKNPHLIDSTNCFEVWTMLEMILHESRENDLELIPNFAELINLFYNITENGTRLGILSKASNASSSLLIEHAMEKSASEIAFATTSIHFKTLPIEIMIHVSIATNYHLEKVKSGVLFPKRGGISYLDLLSKELQAYNYFKQKFLITSRHFSTLFSQVEQVAGLLNV</sequence>
<proteinExistence type="predicted"/>
<dbReference type="AlphaFoldDB" id="D2W0Z0"/>
<accession>D2W0Z0</accession>
<gene>
    <name evidence="1" type="ORF">NAEGRDRAFT_75029</name>
</gene>
<dbReference type="KEGG" id="ngr:NAEGRDRAFT_75029"/>
<evidence type="ECO:0000313" key="1">
    <source>
        <dbReference type="EMBL" id="EFC37227.1"/>
    </source>
</evidence>
<evidence type="ECO:0000313" key="2">
    <source>
        <dbReference type="Proteomes" id="UP000006671"/>
    </source>
</evidence>
<protein>
    <submittedName>
        <fullName evidence="1">Predicted protein</fullName>
    </submittedName>
</protein>
<dbReference type="GeneID" id="8856867"/>
<dbReference type="Proteomes" id="UP000006671">
    <property type="component" value="Unassembled WGS sequence"/>
</dbReference>
<keyword evidence="2" id="KW-1185">Reference proteome</keyword>
<dbReference type="EMBL" id="GG738920">
    <property type="protein sequence ID" value="EFC37227.1"/>
    <property type="molecule type" value="Genomic_DNA"/>
</dbReference>
<dbReference type="RefSeq" id="XP_002669971.1">
    <property type="nucleotide sequence ID" value="XM_002669925.1"/>
</dbReference>
<reference evidence="1 2" key="1">
    <citation type="journal article" date="2010" name="Cell">
        <title>The genome of Naegleria gruberi illuminates early eukaryotic versatility.</title>
        <authorList>
            <person name="Fritz-Laylin L.K."/>
            <person name="Prochnik S.E."/>
            <person name="Ginger M.L."/>
            <person name="Dacks J.B."/>
            <person name="Carpenter M.L."/>
            <person name="Field M.C."/>
            <person name="Kuo A."/>
            <person name="Paredez A."/>
            <person name="Chapman J."/>
            <person name="Pham J."/>
            <person name="Shu S."/>
            <person name="Neupane R."/>
            <person name="Cipriano M."/>
            <person name="Mancuso J."/>
            <person name="Tu H."/>
            <person name="Salamov A."/>
            <person name="Lindquist E."/>
            <person name="Shapiro H."/>
            <person name="Lucas S."/>
            <person name="Grigoriev I.V."/>
            <person name="Cande W.Z."/>
            <person name="Fulton C."/>
            <person name="Rokhsar D.S."/>
            <person name="Dawson S.C."/>
        </authorList>
    </citation>
    <scope>NUCLEOTIDE SEQUENCE [LARGE SCALE GENOMIC DNA]</scope>
    <source>
        <strain evidence="1 2">NEG-M</strain>
    </source>
</reference>